<evidence type="ECO:0008006" key="5">
    <source>
        <dbReference type="Google" id="ProtNLM"/>
    </source>
</evidence>
<sequence length="310" mass="34839">MATYSKGQIARYLQHIKWDDSSQLVPGTLAHLTELVKRQIATVPFENLTLHYSPTHRLSLKTEDLYDKMVGRNMGGYCMENNTFFGAVLRSLGYSVVNAGARVSDATAGRPGGGFGGWSHMVNLVTIPNEKGEHVKYLVDVGFGYNEPNVPVALFSGQVTPGTGTTEFRLEYKALPKHTDKSQRVWVFSHRDTAIGPDWTEAYAFAELEFFPEDYEVMNLSTMTQRKSFFLQTLMCVKMTLDEQTGKPNGWLLLAGDEIKRKTNDGMEVLDKFKNEEQRVEGLKKWFGIQLTEAEKAGIRGLSTEIRGFS</sequence>
<evidence type="ECO:0000313" key="4">
    <source>
        <dbReference type="Proteomes" id="UP001301769"/>
    </source>
</evidence>
<dbReference type="SUPFAM" id="SSF54001">
    <property type="entry name" value="Cysteine proteinases"/>
    <property type="match status" value="1"/>
</dbReference>
<protein>
    <recommendedName>
        <fullName evidence="5">Arylamine N-acetyltransferase</fullName>
    </recommendedName>
</protein>
<dbReference type="InterPro" id="IPR001447">
    <property type="entry name" value="Arylamine_N-AcTrfase"/>
</dbReference>
<keyword evidence="2" id="KW-0808">Transferase</keyword>
<dbReference type="PRINTS" id="PR01543">
    <property type="entry name" value="ANATRNSFRASE"/>
</dbReference>
<evidence type="ECO:0000313" key="3">
    <source>
        <dbReference type="EMBL" id="KAK4213748.1"/>
    </source>
</evidence>
<dbReference type="AlphaFoldDB" id="A0AAN6Y7U7"/>
<accession>A0AAN6Y7U7</accession>
<gene>
    <name evidence="3" type="ORF">QBC37DRAFT_422530</name>
</gene>
<proteinExistence type="inferred from homology"/>
<comment type="caution">
    <text evidence="3">The sequence shown here is derived from an EMBL/GenBank/DDBJ whole genome shotgun (WGS) entry which is preliminary data.</text>
</comment>
<dbReference type="EMBL" id="MU858104">
    <property type="protein sequence ID" value="KAK4213748.1"/>
    <property type="molecule type" value="Genomic_DNA"/>
</dbReference>
<comment type="similarity">
    <text evidence="1 2">Belongs to the arylamine N-acetyltransferase family.</text>
</comment>
<reference evidence="3" key="1">
    <citation type="journal article" date="2023" name="Mol. Phylogenet. Evol.">
        <title>Genome-scale phylogeny and comparative genomics of the fungal order Sordariales.</title>
        <authorList>
            <person name="Hensen N."/>
            <person name="Bonometti L."/>
            <person name="Westerberg I."/>
            <person name="Brannstrom I.O."/>
            <person name="Guillou S."/>
            <person name="Cros-Aarteil S."/>
            <person name="Calhoun S."/>
            <person name="Haridas S."/>
            <person name="Kuo A."/>
            <person name="Mondo S."/>
            <person name="Pangilinan J."/>
            <person name="Riley R."/>
            <person name="LaButti K."/>
            <person name="Andreopoulos B."/>
            <person name="Lipzen A."/>
            <person name="Chen C."/>
            <person name="Yan M."/>
            <person name="Daum C."/>
            <person name="Ng V."/>
            <person name="Clum A."/>
            <person name="Steindorff A."/>
            <person name="Ohm R.A."/>
            <person name="Martin F."/>
            <person name="Silar P."/>
            <person name="Natvig D.O."/>
            <person name="Lalanne C."/>
            <person name="Gautier V."/>
            <person name="Ament-Velasquez S.L."/>
            <person name="Kruys A."/>
            <person name="Hutchinson M.I."/>
            <person name="Powell A.J."/>
            <person name="Barry K."/>
            <person name="Miller A.N."/>
            <person name="Grigoriev I.V."/>
            <person name="Debuchy R."/>
            <person name="Gladieux P."/>
            <person name="Hiltunen Thoren M."/>
            <person name="Johannesson H."/>
        </authorList>
    </citation>
    <scope>NUCLEOTIDE SEQUENCE</scope>
    <source>
        <strain evidence="3">PSN293</strain>
    </source>
</reference>
<dbReference type="GO" id="GO:0016407">
    <property type="term" value="F:acetyltransferase activity"/>
    <property type="evidence" value="ECO:0007669"/>
    <property type="project" value="InterPro"/>
</dbReference>
<dbReference type="PANTHER" id="PTHR11786:SF0">
    <property type="entry name" value="ARYLAMINE N-ACETYLTRANSFERASE 4-RELATED"/>
    <property type="match status" value="1"/>
</dbReference>
<evidence type="ECO:0000256" key="1">
    <source>
        <dbReference type="ARBA" id="ARBA00006547"/>
    </source>
</evidence>
<dbReference type="InterPro" id="IPR038765">
    <property type="entry name" value="Papain-like_cys_pep_sf"/>
</dbReference>
<evidence type="ECO:0000256" key="2">
    <source>
        <dbReference type="RuleBase" id="RU003452"/>
    </source>
</evidence>
<name>A0AAN6Y7U7_9PEZI</name>
<dbReference type="Pfam" id="PF00797">
    <property type="entry name" value="Acetyltransf_2"/>
    <property type="match status" value="1"/>
</dbReference>
<keyword evidence="2" id="KW-0012">Acyltransferase</keyword>
<organism evidence="3 4">
    <name type="scientific">Rhypophila decipiens</name>
    <dbReference type="NCBI Taxonomy" id="261697"/>
    <lineage>
        <taxon>Eukaryota</taxon>
        <taxon>Fungi</taxon>
        <taxon>Dikarya</taxon>
        <taxon>Ascomycota</taxon>
        <taxon>Pezizomycotina</taxon>
        <taxon>Sordariomycetes</taxon>
        <taxon>Sordariomycetidae</taxon>
        <taxon>Sordariales</taxon>
        <taxon>Naviculisporaceae</taxon>
        <taxon>Rhypophila</taxon>
    </lineage>
</organism>
<dbReference type="PANTHER" id="PTHR11786">
    <property type="entry name" value="N-HYDROXYARYLAMINE O-ACETYLTRANSFERASE"/>
    <property type="match status" value="1"/>
</dbReference>
<dbReference type="InterPro" id="IPR053710">
    <property type="entry name" value="Arylamine_NAT_domain_sf"/>
</dbReference>
<dbReference type="Proteomes" id="UP001301769">
    <property type="component" value="Unassembled WGS sequence"/>
</dbReference>
<reference evidence="3" key="2">
    <citation type="submission" date="2023-05" db="EMBL/GenBank/DDBJ databases">
        <authorList>
            <consortium name="Lawrence Berkeley National Laboratory"/>
            <person name="Steindorff A."/>
            <person name="Hensen N."/>
            <person name="Bonometti L."/>
            <person name="Westerberg I."/>
            <person name="Brannstrom I.O."/>
            <person name="Guillou S."/>
            <person name="Cros-Aarteil S."/>
            <person name="Calhoun S."/>
            <person name="Haridas S."/>
            <person name="Kuo A."/>
            <person name="Mondo S."/>
            <person name="Pangilinan J."/>
            <person name="Riley R."/>
            <person name="Labutti K."/>
            <person name="Andreopoulos B."/>
            <person name="Lipzen A."/>
            <person name="Chen C."/>
            <person name="Yanf M."/>
            <person name="Daum C."/>
            <person name="Ng V."/>
            <person name="Clum A."/>
            <person name="Ohm R."/>
            <person name="Martin F."/>
            <person name="Silar P."/>
            <person name="Natvig D."/>
            <person name="Lalanne C."/>
            <person name="Gautier V."/>
            <person name="Ament-Velasquez S.L."/>
            <person name="Kruys A."/>
            <person name="Hutchinson M.I."/>
            <person name="Powell A.J."/>
            <person name="Barry K."/>
            <person name="Miller A.N."/>
            <person name="Grigoriev I.V."/>
            <person name="Debuchy R."/>
            <person name="Gladieux P."/>
            <person name="Thoren M.H."/>
            <person name="Johannesson H."/>
        </authorList>
    </citation>
    <scope>NUCLEOTIDE SEQUENCE</scope>
    <source>
        <strain evidence="3">PSN293</strain>
    </source>
</reference>
<keyword evidence="4" id="KW-1185">Reference proteome</keyword>
<dbReference type="Gene3D" id="3.30.2140.20">
    <property type="match status" value="1"/>
</dbReference>